<accession>A0A426ZPI2</accession>
<dbReference type="Pfam" id="PF03732">
    <property type="entry name" value="Retrotrans_gag"/>
    <property type="match status" value="1"/>
</dbReference>
<sequence length="322" mass="36850">MCRAFPTTLRGPARMWYSRLKPLFITSFDSLAKEFELNFMASSHLRPTAASLLDLTQGSDEPLALFVGGFVAQVRGMPNAHPSLEIQAFLMGLRPSQFFWSLIERPSSIVPEMLQRANQYNPREPPRGEETDQNYPHLGCPRFHSTRTKVFLQIRDKGLLRPPNSIRTKTGGRDKRRYCHFHRDYGYDTECHDLKNQIEDLIRQGHLHRYVRDQQVLLDENRHQDRELSPRPRGSIEKQIYVIIGGPASGGDSSSARKAYAQCVVEKRPRSDRDPEITFGSGSEVYPDHNDAITRDQVVNAQVKRIMVNMGSSADILYFDAF</sequence>
<dbReference type="AlphaFoldDB" id="A0A426ZPI2"/>
<comment type="caution">
    <text evidence="3">The sequence shown here is derived from an EMBL/GenBank/DDBJ whole genome shotgun (WGS) entry which is preliminary data.</text>
</comment>
<dbReference type="InterPro" id="IPR005162">
    <property type="entry name" value="Retrotrans_gag_dom"/>
</dbReference>
<gene>
    <name evidence="3" type="ORF">B296_00040170</name>
</gene>
<dbReference type="PANTHER" id="PTHR33223">
    <property type="entry name" value="CCHC-TYPE DOMAIN-CONTAINING PROTEIN"/>
    <property type="match status" value="1"/>
</dbReference>
<feature type="domain" description="Retrotransposon gag" evidence="2">
    <location>
        <begin position="4"/>
        <end position="95"/>
    </location>
</feature>
<evidence type="ECO:0000313" key="4">
    <source>
        <dbReference type="Proteomes" id="UP000287651"/>
    </source>
</evidence>
<evidence type="ECO:0000313" key="3">
    <source>
        <dbReference type="EMBL" id="RRT65831.1"/>
    </source>
</evidence>
<feature type="region of interest" description="Disordered" evidence="1">
    <location>
        <begin position="119"/>
        <end position="139"/>
    </location>
</feature>
<organism evidence="3 4">
    <name type="scientific">Ensete ventricosum</name>
    <name type="common">Abyssinian banana</name>
    <name type="synonym">Musa ensete</name>
    <dbReference type="NCBI Taxonomy" id="4639"/>
    <lineage>
        <taxon>Eukaryota</taxon>
        <taxon>Viridiplantae</taxon>
        <taxon>Streptophyta</taxon>
        <taxon>Embryophyta</taxon>
        <taxon>Tracheophyta</taxon>
        <taxon>Spermatophyta</taxon>
        <taxon>Magnoliopsida</taxon>
        <taxon>Liliopsida</taxon>
        <taxon>Zingiberales</taxon>
        <taxon>Musaceae</taxon>
        <taxon>Ensete</taxon>
    </lineage>
</organism>
<dbReference type="PANTHER" id="PTHR33223:SF10">
    <property type="entry name" value="AMINOTRANSFERASE-LIKE PLANT MOBILE DOMAIN-CONTAINING PROTEIN"/>
    <property type="match status" value="1"/>
</dbReference>
<proteinExistence type="predicted"/>
<evidence type="ECO:0000259" key="2">
    <source>
        <dbReference type="Pfam" id="PF03732"/>
    </source>
</evidence>
<protein>
    <recommendedName>
        <fullName evidence="2">Retrotransposon gag domain-containing protein</fullName>
    </recommendedName>
</protein>
<name>A0A426ZPI2_ENSVE</name>
<evidence type="ECO:0000256" key="1">
    <source>
        <dbReference type="SAM" id="MobiDB-lite"/>
    </source>
</evidence>
<reference evidence="3 4" key="1">
    <citation type="journal article" date="2014" name="Agronomy (Basel)">
        <title>A Draft Genome Sequence for Ensete ventricosum, the Drought-Tolerant Tree Against Hunger.</title>
        <authorList>
            <person name="Harrison J."/>
            <person name="Moore K.A."/>
            <person name="Paszkiewicz K."/>
            <person name="Jones T."/>
            <person name="Grant M."/>
            <person name="Ambacheew D."/>
            <person name="Muzemil S."/>
            <person name="Studholme D.J."/>
        </authorList>
    </citation>
    <scope>NUCLEOTIDE SEQUENCE [LARGE SCALE GENOMIC DNA]</scope>
</reference>
<dbReference type="EMBL" id="AMZH03005670">
    <property type="protein sequence ID" value="RRT65831.1"/>
    <property type="molecule type" value="Genomic_DNA"/>
</dbReference>
<dbReference type="Proteomes" id="UP000287651">
    <property type="component" value="Unassembled WGS sequence"/>
</dbReference>